<evidence type="ECO:0000313" key="2">
    <source>
        <dbReference type="Proteomes" id="UP000219564"/>
    </source>
</evidence>
<gene>
    <name evidence="1" type="ORF">PLUA15_490064</name>
</gene>
<organism evidence="1 2">
    <name type="scientific">Pseudomonas lundensis</name>
    <dbReference type="NCBI Taxonomy" id="86185"/>
    <lineage>
        <taxon>Bacteria</taxon>
        <taxon>Pseudomonadati</taxon>
        <taxon>Pseudomonadota</taxon>
        <taxon>Gammaproteobacteria</taxon>
        <taxon>Pseudomonadales</taxon>
        <taxon>Pseudomonadaceae</taxon>
        <taxon>Pseudomonas</taxon>
    </lineage>
</organism>
<sequence length="486" mass="52145">MPGEKCKALPLGMTAPWTNPAPLADVPDGEVNLLHRSAWSDVNNPLRVEFKPWYDIPPTFPGSERVDVFLDDERNVIETKTWALPMSDSDYFIELSANKLPEGEHKLGFTMTNFNDVPDVSDLYTITIDKTAPLLATDSTLIFPPEVSPPQSITAAYLADPANNNEVLATVPDYSEKKVGDVITLYWETSPGGQQVAGTKTLELADLGVPVKVAFSGDLIRRGNGEFYASYRVRDRAGNGDDVLSTPQPMKVYIRPPTPRKYPSVKGVSNNNGSGEMNALLGRDGLTVVVEASEIDPLEEVVVDFVGAEGVGSATGVKPIIAGGLEFAIPASVVAANIPVSGKGTPISVYYWAGYDTVHSAVFALTVNALSPDALGRVNCLQAQTGSPVTLSKNDVPLTGANLVIAKWPYQAAGQLMQVWADVAGVETFFVDGVPNDTDGTFNSLLPKDYVDALPINSRISLRASVSFDEGRSYIPFEGLPLKIIA</sequence>
<dbReference type="EMBL" id="OBKZ01000044">
    <property type="protein sequence ID" value="SOB54122.1"/>
    <property type="molecule type" value="Genomic_DNA"/>
</dbReference>
<dbReference type="Proteomes" id="UP000219564">
    <property type="component" value="Unassembled WGS sequence"/>
</dbReference>
<dbReference type="AlphaFoldDB" id="A0AAX2HCS2"/>
<accession>A0AAX2HCS2</accession>
<comment type="caution">
    <text evidence="1">The sequence shown here is derived from an EMBL/GenBank/DDBJ whole genome shotgun (WGS) entry which is preliminary data.</text>
</comment>
<evidence type="ECO:0008006" key="3">
    <source>
        <dbReference type="Google" id="ProtNLM"/>
    </source>
</evidence>
<proteinExistence type="predicted"/>
<name>A0AAX2HCS2_9PSED</name>
<reference evidence="1 2" key="1">
    <citation type="submission" date="2017-08" db="EMBL/GenBank/DDBJ databases">
        <authorList>
            <person name="Chaillou S."/>
        </authorList>
    </citation>
    <scope>NUCLEOTIDE SEQUENCE [LARGE SCALE GENOMIC DNA]</scope>
    <source>
        <strain evidence="1 2">MFPA15A1205</strain>
    </source>
</reference>
<protein>
    <recommendedName>
        <fullName evidence="3">Ig-like domain-containing protein</fullName>
    </recommendedName>
</protein>
<evidence type="ECO:0000313" key="1">
    <source>
        <dbReference type="EMBL" id="SOB54122.1"/>
    </source>
</evidence>